<evidence type="ECO:0000256" key="3">
    <source>
        <dbReference type="SAM" id="Phobius"/>
    </source>
</evidence>
<evidence type="ECO:0000259" key="4">
    <source>
        <dbReference type="PROSITE" id="PS51635"/>
    </source>
</evidence>
<organism evidence="5 6">
    <name type="scientific">Reinekea marinisedimentorum</name>
    <dbReference type="NCBI Taxonomy" id="230495"/>
    <lineage>
        <taxon>Bacteria</taxon>
        <taxon>Pseudomonadati</taxon>
        <taxon>Pseudomonadota</taxon>
        <taxon>Gammaproteobacteria</taxon>
        <taxon>Oceanospirillales</taxon>
        <taxon>Saccharospirillaceae</taxon>
        <taxon>Reinekea</taxon>
    </lineage>
</organism>
<dbReference type="SUPFAM" id="SSF52151">
    <property type="entry name" value="FabD/lysophospholipase-like"/>
    <property type="match status" value="1"/>
</dbReference>
<gene>
    <name evidence="5" type="ORF">BCF53_10494</name>
</gene>
<keyword evidence="1 2" id="KW-0443">Lipid metabolism</keyword>
<dbReference type="EMBL" id="SLZR01000004">
    <property type="protein sequence ID" value="TCS41990.1"/>
    <property type="molecule type" value="Genomic_DNA"/>
</dbReference>
<dbReference type="OrthoDB" id="9798773at2"/>
<dbReference type="GO" id="GO:0016787">
    <property type="term" value="F:hydrolase activity"/>
    <property type="evidence" value="ECO:0007669"/>
    <property type="project" value="UniProtKB-UniRule"/>
</dbReference>
<dbReference type="AlphaFoldDB" id="A0A4R3I9E3"/>
<evidence type="ECO:0000313" key="5">
    <source>
        <dbReference type="EMBL" id="TCS41990.1"/>
    </source>
</evidence>
<comment type="caution">
    <text evidence="5">The sequence shown here is derived from an EMBL/GenBank/DDBJ whole genome shotgun (WGS) entry which is preliminary data.</text>
</comment>
<dbReference type="Pfam" id="PF01734">
    <property type="entry name" value="Patatin"/>
    <property type="match status" value="1"/>
</dbReference>
<dbReference type="InterPro" id="IPR016035">
    <property type="entry name" value="Acyl_Trfase/lysoPLipase"/>
</dbReference>
<keyword evidence="2" id="KW-0378">Hydrolase</keyword>
<feature type="transmembrane region" description="Helical" evidence="3">
    <location>
        <begin position="7"/>
        <end position="30"/>
    </location>
</feature>
<feature type="short sequence motif" description="GXSXG" evidence="2">
    <location>
        <begin position="47"/>
        <end position="51"/>
    </location>
</feature>
<feature type="active site" description="Nucleophile" evidence="2">
    <location>
        <position position="49"/>
    </location>
</feature>
<reference evidence="5 6" key="1">
    <citation type="submission" date="2019-03" db="EMBL/GenBank/DDBJ databases">
        <title>Genomic Encyclopedia of Archaeal and Bacterial Type Strains, Phase II (KMG-II): from individual species to whole genera.</title>
        <authorList>
            <person name="Goeker M."/>
        </authorList>
    </citation>
    <scope>NUCLEOTIDE SEQUENCE [LARGE SCALE GENOMIC DNA]</scope>
    <source>
        <strain evidence="5 6">DSM 15388</strain>
    </source>
</reference>
<keyword evidence="2" id="KW-0442">Lipid degradation</keyword>
<dbReference type="RefSeq" id="WP_132700746.1">
    <property type="nucleotide sequence ID" value="NZ_SLZR01000004.1"/>
</dbReference>
<evidence type="ECO:0000256" key="1">
    <source>
        <dbReference type="ARBA" id="ARBA00023098"/>
    </source>
</evidence>
<keyword evidence="3" id="KW-0472">Membrane</keyword>
<comment type="caution">
    <text evidence="2">Lacks conserved residue(s) required for the propagation of feature annotation.</text>
</comment>
<name>A0A4R3I9E3_9GAMM</name>
<keyword evidence="6" id="KW-1185">Reference proteome</keyword>
<dbReference type="GO" id="GO:0016042">
    <property type="term" value="P:lipid catabolic process"/>
    <property type="evidence" value="ECO:0007669"/>
    <property type="project" value="UniProtKB-UniRule"/>
</dbReference>
<sequence length="397" mass="44426">MVNHKKTIALALAGGGPLGGLYELGALMAIQQALPTLKLHQLPMYVGVSAGSVIASALANNFAINDIAKNLLRPQVADHPIHPSLFYKPAWKEYMARLSRLPALSLEAVSDYFVQPDDETLLESFTRLKRLLPSGFFNNQPIEQYLRNLFEQQGVSNDFRQLNSRLMVVAADLDKGNSVVFGQHGWDDVPISVAVQASTAVPGLYLPVKIHDRYFVDGVLYKTVHASAAIDAGADLVICINPVVPYENNNFDDTRAEQTSIKNEGSIGIISQALRALVHSRSTTGFRQYDSDYPDKDILLFEPSPTDAEWFFTNEFSFKNRSSLVEKAYKATLQDLAGRREALNEVLAGYRLEITEESLVPNNREILECRKRRRKLSPHMLQLRKSLNKLEQQLEEP</sequence>
<feature type="active site" description="Proton acceptor" evidence="2">
    <location>
        <position position="217"/>
    </location>
</feature>
<dbReference type="InterPro" id="IPR002641">
    <property type="entry name" value="PNPLA_dom"/>
</dbReference>
<feature type="domain" description="PNPLA" evidence="4">
    <location>
        <begin position="11"/>
        <end position="230"/>
    </location>
</feature>
<evidence type="ECO:0000256" key="2">
    <source>
        <dbReference type="PROSITE-ProRule" id="PRU01161"/>
    </source>
</evidence>
<accession>A0A4R3I9E3</accession>
<dbReference type="Proteomes" id="UP000295793">
    <property type="component" value="Unassembled WGS sequence"/>
</dbReference>
<keyword evidence="3" id="KW-0812">Transmembrane</keyword>
<protein>
    <submittedName>
        <fullName evidence="5">Putative acylesterase/phospholipase RssA</fullName>
    </submittedName>
</protein>
<dbReference type="Gene3D" id="3.40.1090.10">
    <property type="entry name" value="Cytosolic phospholipase A2 catalytic domain"/>
    <property type="match status" value="2"/>
</dbReference>
<dbReference type="PROSITE" id="PS51635">
    <property type="entry name" value="PNPLA"/>
    <property type="match status" value="1"/>
</dbReference>
<evidence type="ECO:0000313" key="6">
    <source>
        <dbReference type="Proteomes" id="UP000295793"/>
    </source>
</evidence>
<proteinExistence type="predicted"/>
<keyword evidence="3" id="KW-1133">Transmembrane helix</keyword>